<comment type="pathway">
    <text evidence="2">Protein modification; protein glycosylation.</text>
</comment>
<comment type="subcellular location">
    <subcellularLocation>
        <location evidence="11">Endomembrane system</location>
        <topology evidence="11">Single-pass membrane protein</topology>
    </subcellularLocation>
    <subcellularLocation>
        <location evidence="12">Golgi apparatus</location>
        <location evidence="12">Golgi stack membrane</location>
        <topology evidence="12">Single-pass type II membrane protein</topology>
    </subcellularLocation>
    <subcellularLocation>
        <location evidence="1">Membrane</location>
        <topology evidence="1">Single-pass type II membrane protein</topology>
    </subcellularLocation>
</comment>
<evidence type="ECO:0000256" key="6">
    <source>
        <dbReference type="ARBA" id="ARBA00022692"/>
    </source>
</evidence>
<dbReference type="AlphaFoldDB" id="A0AAD7XTT2"/>
<dbReference type="SUPFAM" id="SSF53756">
    <property type="entry name" value="UDP-Glycosyltransferase/glycogen phosphorylase"/>
    <property type="match status" value="1"/>
</dbReference>
<evidence type="ECO:0000313" key="16">
    <source>
        <dbReference type="Proteomes" id="UP001234581"/>
    </source>
</evidence>
<evidence type="ECO:0000256" key="5">
    <source>
        <dbReference type="ARBA" id="ARBA00022679"/>
    </source>
</evidence>
<organism evidence="15 16">
    <name type="scientific">Lichtheimia ornata</name>
    <dbReference type="NCBI Taxonomy" id="688661"/>
    <lineage>
        <taxon>Eukaryota</taxon>
        <taxon>Fungi</taxon>
        <taxon>Fungi incertae sedis</taxon>
        <taxon>Mucoromycota</taxon>
        <taxon>Mucoromycotina</taxon>
        <taxon>Mucoromycetes</taxon>
        <taxon>Mucorales</taxon>
        <taxon>Lichtheimiaceae</taxon>
        <taxon>Lichtheimia</taxon>
    </lineage>
</organism>
<proteinExistence type="inferred from homology"/>
<dbReference type="PANTHER" id="PTHR11929">
    <property type="entry name" value="ALPHA- 1,3 -FUCOSYLTRANSFERASE"/>
    <property type="match status" value="1"/>
</dbReference>
<dbReference type="GeneID" id="83217537"/>
<evidence type="ECO:0000256" key="3">
    <source>
        <dbReference type="ARBA" id="ARBA00008919"/>
    </source>
</evidence>
<evidence type="ECO:0000256" key="12">
    <source>
        <dbReference type="RuleBase" id="RU003832"/>
    </source>
</evidence>
<keyword evidence="16" id="KW-1185">Reference proteome</keyword>
<dbReference type="InterPro" id="IPR031481">
    <property type="entry name" value="Glyco_tran_10_N"/>
</dbReference>
<keyword evidence="10" id="KW-0325">Glycoprotein</keyword>
<evidence type="ECO:0000256" key="7">
    <source>
        <dbReference type="ARBA" id="ARBA00022968"/>
    </source>
</evidence>
<evidence type="ECO:0000256" key="9">
    <source>
        <dbReference type="ARBA" id="ARBA00023136"/>
    </source>
</evidence>
<dbReference type="GO" id="GO:0046920">
    <property type="term" value="F:alpha-(1-&gt;3)-fucosyltransferase activity"/>
    <property type="evidence" value="ECO:0007669"/>
    <property type="project" value="TreeGrafter"/>
</dbReference>
<keyword evidence="12" id="KW-0333">Golgi apparatus</keyword>
<evidence type="ECO:0000256" key="10">
    <source>
        <dbReference type="ARBA" id="ARBA00023180"/>
    </source>
</evidence>
<evidence type="ECO:0000256" key="8">
    <source>
        <dbReference type="ARBA" id="ARBA00022989"/>
    </source>
</evidence>
<comment type="similarity">
    <text evidence="3 12">Belongs to the glycosyltransferase 10 family.</text>
</comment>
<feature type="domain" description="Fucosyltransferase C-terminal" evidence="13">
    <location>
        <begin position="141"/>
        <end position="313"/>
    </location>
</feature>
<evidence type="ECO:0000256" key="4">
    <source>
        <dbReference type="ARBA" id="ARBA00022676"/>
    </source>
</evidence>
<dbReference type="InterPro" id="IPR055270">
    <property type="entry name" value="Glyco_tran_10_C"/>
</dbReference>
<dbReference type="GO" id="GO:0032580">
    <property type="term" value="C:Golgi cisterna membrane"/>
    <property type="evidence" value="ECO:0007669"/>
    <property type="project" value="UniProtKB-SubCell"/>
</dbReference>
<feature type="domain" description="Fucosyltransferase N-terminal" evidence="14">
    <location>
        <begin position="7"/>
        <end position="118"/>
    </location>
</feature>
<dbReference type="FunFam" id="3.40.50.11660:FF:000002">
    <property type="entry name" value="Alpha-(1,3)-fucosyltransferase"/>
    <property type="match status" value="1"/>
</dbReference>
<dbReference type="EMBL" id="JARTCD010000065">
    <property type="protein sequence ID" value="KAJ8654185.1"/>
    <property type="molecule type" value="Genomic_DNA"/>
</dbReference>
<accession>A0AAD7XTT2</accession>
<dbReference type="Pfam" id="PF17039">
    <property type="entry name" value="Glyco_tran_10_N"/>
    <property type="match status" value="1"/>
</dbReference>
<evidence type="ECO:0000256" key="1">
    <source>
        <dbReference type="ARBA" id="ARBA00004606"/>
    </source>
</evidence>
<evidence type="ECO:0000256" key="11">
    <source>
        <dbReference type="ARBA" id="ARBA00037847"/>
    </source>
</evidence>
<evidence type="ECO:0000259" key="14">
    <source>
        <dbReference type="Pfam" id="PF17039"/>
    </source>
</evidence>
<dbReference type="PANTHER" id="PTHR11929:SF194">
    <property type="entry name" value="ALPHA-(1,3)-FUCOSYLTRANSFERASE 10"/>
    <property type="match status" value="1"/>
</dbReference>
<keyword evidence="5 12" id="KW-0808">Transferase</keyword>
<dbReference type="RefSeq" id="XP_058339099.1">
    <property type="nucleotide sequence ID" value="XM_058490116.1"/>
</dbReference>
<sequence>MSLPPISIVYWTPFFTQPYNDGTNLDVSCSKPPDLDIEGDSWCTVTSNRSLVNDAAAIVFHAFDYNDNDVPDHAVGQPWILMTMESPINPPFRRDEAKMHTFEYLASYNLQSRFFMGYYSPNILNAVNQPPPEMSSKTGDSPVLWIASNCDAWSGRHHYVRELMKYINIDSYGTCLNNKAFPDNVSRDELMGQYKFYLAIENSNCDDYVTEKLFDTFQSSTVPIVDGPPLYDSFLPNARSAIRMDAYPDPRELADYLHYLDQNDTAYLEYFNYRNQDMELQQRVSEPFLSQWGDWERFNNKSGWCGICRGVASWWQARHNTTMMDYPRDMGQYLRTDRSCIPEGKWDYVRQGPPYIPHWKPTLPDEFTRPWIKKRLPIYQQPGGLGENSGMSIRTMWGVYTLLYILFFVFVAMLLYTKRRRGHQ</sequence>
<evidence type="ECO:0000259" key="13">
    <source>
        <dbReference type="Pfam" id="PF00852"/>
    </source>
</evidence>
<dbReference type="Pfam" id="PF00852">
    <property type="entry name" value="Glyco_transf_10"/>
    <property type="match status" value="1"/>
</dbReference>
<feature type="transmembrane region" description="Helical" evidence="12">
    <location>
        <begin position="397"/>
        <end position="416"/>
    </location>
</feature>
<comment type="caution">
    <text evidence="15">The sequence shown here is derived from an EMBL/GenBank/DDBJ whole genome shotgun (WGS) entry which is preliminary data.</text>
</comment>
<keyword evidence="7" id="KW-0735">Signal-anchor</keyword>
<protein>
    <recommendedName>
        <fullName evidence="12">Fucosyltransferase</fullName>
        <ecNumber evidence="12">2.4.1.-</ecNumber>
    </recommendedName>
</protein>
<dbReference type="Proteomes" id="UP001234581">
    <property type="component" value="Unassembled WGS sequence"/>
</dbReference>
<dbReference type="InterPro" id="IPR038577">
    <property type="entry name" value="GT10-like_C_sf"/>
</dbReference>
<keyword evidence="6 12" id="KW-0812">Transmembrane</keyword>
<evidence type="ECO:0000256" key="2">
    <source>
        <dbReference type="ARBA" id="ARBA00004922"/>
    </source>
</evidence>
<keyword evidence="4 12" id="KW-0328">Glycosyltransferase</keyword>
<dbReference type="EC" id="2.4.1.-" evidence="12"/>
<name>A0AAD7XTT2_9FUNG</name>
<keyword evidence="8 12" id="KW-1133">Transmembrane helix</keyword>
<keyword evidence="9 12" id="KW-0472">Membrane</keyword>
<reference evidence="15 16" key="1">
    <citation type="submission" date="2023-03" db="EMBL/GenBank/DDBJ databases">
        <title>Genome sequence of Lichtheimia ornata CBS 291.66.</title>
        <authorList>
            <person name="Mohabir J.T."/>
            <person name="Shea T.P."/>
            <person name="Kurbessoian T."/>
            <person name="Berby B."/>
            <person name="Fontaine J."/>
            <person name="Livny J."/>
            <person name="Gnirke A."/>
            <person name="Stajich J.E."/>
            <person name="Cuomo C.A."/>
        </authorList>
    </citation>
    <scope>NUCLEOTIDE SEQUENCE [LARGE SCALE GENOMIC DNA]</scope>
    <source>
        <strain evidence="15">CBS 291.66</strain>
    </source>
</reference>
<gene>
    <name evidence="15" type="ORF">O0I10_010133</name>
</gene>
<dbReference type="Gene3D" id="3.40.50.11660">
    <property type="entry name" value="Glycosyl transferase family 10, C-terminal domain"/>
    <property type="match status" value="1"/>
</dbReference>
<dbReference type="InterPro" id="IPR001503">
    <property type="entry name" value="Glyco_trans_10"/>
</dbReference>
<evidence type="ECO:0000313" key="15">
    <source>
        <dbReference type="EMBL" id="KAJ8654185.1"/>
    </source>
</evidence>